<evidence type="ECO:0000256" key="1">
    <source>
        <dbReference type="SAM" id="Phobius"/>
    </source>
</evidence>
<dbReference type="PANTHER" id="PTHR30273">
    <property type="entry name" value="PERIPLASMIC SIGNAL SENSOR AND SIGMA FACTOR ACTIVATOR FECR-RELATED"/>
    <property type="match status" value="1"/>
</dbReference>
<accession>A0A2K2FYH7</accession>
<dbReference type="PIRSF" id="PIRSF018266">
    <property type="entry name" value="FecR"/>
    <property type="match status" value="1"/>
</dbReference>
<evidence type="ECO:0008006" key="6">
    <source>
        <dbReference type="Google" id="ProtNLM"/>
    </source>
</evidence>
<organism evidence="4 5">
    <name type="scientific">Novosphingobium guangzhouense</name>
    <dbReference type="NCBI Taxonomy" id="1850347"/>
    <lineage>
        <taxon>Bacteria</taxon>
        <taxon>Pseudomonadati</taxon>
        <taxon>Pseudomonadota</taxon>
        <taxon>Alphaproteobacteria</taxon>
        <taxon>Sphingomonadales</taxon>
        <taxon>Sphingomonadaceae</taxon>
        <taxon>Novosphingobium</taxon>
    </lineage>
</organism>
<evidence type="ECO:0000313" key="5">
    <source>
        <dbReference type="Proteomes" id="UP000236327"/>
    </source>
</evidence>
<dbReference type="InterPro" id="IPR032623">
    <property type="entry name" value="FecR_N"/>
</dbReference>
<dbReference type="GO" id="GO:0016989">
    <property type="term" value="F:sigma factor antagonist activity"/>
    <property type="evidence" value="ECO:0007669"/>
    <property type="project" value="TreeGrafter"/>
</dbReference>
<protein>
    <recommendedName>
        <fullName evidence="6">FecR protein domain-containing protein</fullName>
    </recommendedName>
</protein>
<keyword evidence="5" id="KW-1185">Reference proteome</keyword>
<keyword evidence="1" id="KW-0812">Transmembrane</keyword>
<dbReference type="AlphaFoldDB" id="A0A2K2FYH7"/>
<evidence type="ECO:0000259" key="2">
    <source>
        <dbReference type="Pfam" id="PF04773"/>
    </source>
</evidence>
<proteinExistence type="predicted"/>
<dbReference type="InterPro" id="IPR012373">
    <property type="entry name" value="Ferrdict_sens_TM"/>
</dbReference>
<dbReference type="EMBL" id="LYMM01000043">
    <property type="protein sequence ID" value="PNU03820.1"/>
    <property type="molecule type" value="Genomic_DNA"/>
</dbReference>
<evidence type="ECO:0000259" key="3">
    <source>
        <dbReference type="Pfam" id="PF16220"/>
    </source>
</evidence>
<dbReference type="InterPro" id="IPR006860">
    <property type="entry name" value="FecR"/>
</dbReference>
<dbReference type="Proteomes" id="UP000236327">
    <property type="component" value="Unassembled WGS sequence"/>
</dbReference>
<reference evidence="4 5" key="1">
    <citation type="submission" date="2016-05" db="EMBL/GenBank/DDBJ databases">
        <title>Complete genome sequence of Novosphingobium guangzhouense SA925(T).</title>
        <authorList>
            <person name="Sha S."/>
        </authorList>
    </citation>
    <scope>NUCLEOTIDE SEQUENCE [LARGE SCALE GENOMIC DNA]</scope>
    <source>
        <strain evidence="4 5">SA925</strain>
    </source>
</reference>
<gene>
    <name evidence="4" type="ORF">A8V01_22345</name>
</gene>
<keyword evidence="1" id="KW-0472">Membrane</keyword>
<sequence>MEDSEMRRQHDELRQEAADWFAIMRGPEAEARRVEFEAWLACNPAHRRFYNRIAETFSHGKLLKGTENERAANDLQADQKTLLLAPAKKWLGAGCIVATVLALGGASLYFQALPTVSKPPADLAHSASTPSNGARTFVTAPNEVKLFQLADGSKLTLDAGSLVEVDLGASSRTLHLVRGHARFDVAHEKRPFVVRAGNGSITARGTIFDVTITRERTVMVHLLRGAVDVSSDFQGRHAKKASVRLAPGQQFGFAAEQGPTPDEKPTRSSIASQWTDGLREYESVRVADLLAEANRHAKIPLQIASSEIGNIRISGMFRVTDPEGLARNVADLLGLGLASSPHARVLVRSCHDYGEVNCRPPS</sequence>
<keyword evidence="1" id="KW-1133">Transmembrane helix</keyword>
<evidence type="ECO:0000313" key="4">
    <source>
        <dbReference type="EMBL" id="PNU03820.1"/>
    </source>
</evidence>
<comment type="caution">
    <text evidence="4">The sequence shown here is derived from an EMBL/GenBank/DDBJ whole genome shotgun (WGS) entry which is preliminary data.</text>
</comment>
<dbReference type="Gene3D" id="2.60.120.1440">
    <property type="match status" value="1"/>
</dbReference>
<feature type="transmembrane region" description="Helical" evidence="1">
    <location>
        <begin position="90"/>
        <end position="110"/>
    </location>
</feature>
<feature type="domain" description="FecR protein" evidence="2">
    <location>
        <begin position="136"/>
        <end position="227"/>
    </location>
</feature>
<name>A0A2K2FYH7_9SPHN</name>
<feature type="domain" description="FecR N-terminal" evidence="3">
    <location>
        <begin position="15"/>
        <end position="54"/>
    </location>
</feature>
<dbReference type="Pfam" id="PF04773">
    <property type="entry name" value="FecR"/>
    <property type="match status" value="1"/>
</dbReference>
<dbReference type="Pfam" id="PF16220">
    <property type="entry name" value="DUF4880"/>
    <property type="match status" value="1"/>
</dbReference>
<dbReference type="PANTHER" id="PTHR30273:SF2">
    <property type="entry name" value="PROTEIN FECR"/>
    <property type="match status" value="1"/>
</dbReference>